<protein>
    <recommendedName>
        <fullName evidence="3">Helicase ATP-binding domain-containing protein</fullName>
    </recommendedName>
</protein>
<evidence type="ECO:0000313" key="2">
    <source>
        <dbReference type="Proteomes" id="UP001362999"/>
    </source>
</evidence>
<reference evidence="1 2" key="1">
    <citation type="journal article" date="2024" name="J Genomics">
        <title>Draft genome sequencing and assembly of Favolaschia claudopus CIRM-BRFM 2984 isolated from oak limbs.</title>
        <authorList>
            <person name="Navarro D."/>
            <person name="Drula E."/>
            <person name="Chaduli D."/>
            <person name="Cazenave R."/>
            <person name="Ahrendt S."/>
            <person name="Wang J."/>
            <person name="Lipzen A."/>
            <person name="Daum C."/>
            <person name="Barry K."/>
            <person name="Grigoriev I.V."/>
            <person name="Favel A."/>
            <person name="Rosso M.N."/>
            <person name="Martin F."/>
        </authorList>
    </citation>
    <scope>NUCLEOTIDE SEQUENCE [LARGE SCALE GENOMIC DNA]</scope>
    <source>
        <strain evidence="1 2">CIRM-BRFM 2984</strain>
    </source>
</reference>
<gene>
    <name evidence="1" type="ORF">R3P38DRAFT_3496437</name>
</gene>
<feature type="non-terminal residue" evidence="1">
    <location>
        <position position="1"/>
    </location>
</feature>
<proteinExistence type="predicted"/>
<keyword evidence="2" id="KW-1185">Reference proteome</keyword>
<accession>A0AAW0C8T7</accession>
<sequence>ASRRRLHALAINQDTVRNTRLTGRDLFKELEAGEDVRIVMTPAMLNEADMKALLRCPSFINSVRWLSIDEAHLVGHDGIFQNGYISLLKHAVSFGLPLLPLQHLQRRCRWLLLSGSILTSTSMHAIYFAGNSLRLPRVFTGRGHRL</sequence>
<comment type="caution">
    <text evidence="1">The sequence shown here is derived from an EMBL/GenBank/DDBJ whole genome shotgun (WGS) entry which is preliminary data.</text>
</comment>
<dbReference type="Proteomes" id="UP001362999">
    <property type="component" value="Unassembled WGS sequence"/>
</dbReference>
<dbReference type="EMBL" id="JAWWNJ010000021">
    <property type="protein sequence ID" value="KAK7034145.1"/>
    <property type="molecule type" value="Genomic_DNA"/>
</dbReference>
<dbReference type="AlphaFoldDB" id="A0AAW0C8T7"/>
<name>A0AAW0C8T7_9AGAR</name>
<evidence type="ECO:0008006" key="3">
    <source>
        <dbReference type="Google" id="ProtNLM"/>
    </source>
</evidence>
<evidence type="ECO:0000313" key="1">
    <source>
        <dbReference type="EMBL" id="KAK7034145.1"/>
    </source>
</evidence>
<organism evidence="1 2">
    <name type="scientific">Favolaschia claudopus</name>
    <dbReference type="NCBI Taxonomy" id="2862362"/>
    <lineage>
        <taxon>Eukaryota</taxon>
        <taxon>Fungi</taxon>
        <taxon>Dikarya</taxon>
        <taxon>Basidiomycota</taxon>
        <taxon>Agaricomycotina</taxon>
        <taxon>Agaricomycetes</taxon>
        <taxon>Agaricomycetidae</taxon>
        <taxon>Agaricales</taxon>
        <taxon>Marasmiineae</taxon>
        <taxon>Mycenaceae</taxon>
        <taxon>Favolaschia</taxon>
    </lineage>
</organism>